<dbReference type="PANTHER" id="PTHR45785">
    <property type="entry name" value="COMPLEMENT FACTOR H-RELATED"/>
    <property type="match status" value="1"/>
</dbReference>
<feature type="disulfide bond" evidence="5">
    <location>
        <begin position="51"/>
        <end position="78"/>
    </location>
</feature>
<feature type="domain" description="Sushi" evidence="7">
    <location>
        <begin position="199"/>
        <end position="260"/>
    </location>
</feature>
<comment type="caution">
    <text evidence="8">The sequence shown here is derived from an EMBL/GenBank/DDBJ whole genome shotgun (WGS) entry which is preliminary data.</text>
</comment>
<evidence type="ECO:0000313" key="8">
    <source>
        <dbReference type="EMBL" id="EYC25617.1"/>
    </source>
</evidence>
<feature type="domain" description="Sushi" evidence="7">
    <location>
        <begin position="22"/>
        <end position="80"/>
    </location>
</feature>
<evidence type="ECO:0000256" key="3">
    <source>
        <dbReference type="ARBA" id="ARBA00022729"/>
    </source>
</evidence>
<evidence type="ECO:0000313" key="9">
    <source>
        <dbReference type="Proteomes" id="UP000024635"/>
    </source>
</evidence>
<sequence length="350" mass="35285">MASLILLYVAIVGIVSHGEAANACPDPQPPSNGMITFQGEIQEGTVITATCTGGGMVSGSSSIRCTNGQWQPPTFGTCNSLNTIIPSIPPFIPGMGSTGGSAGGAQCFGLFPPFGATVTYSDSPSSTTGLPSPMHDHGSTATMKCNDNSQVSGTSSSRCENGMWNPATLGTCSGSNPFGVTGMPGLPGLPGFPTPSMTNPCYIGMMQPINGNITYSSPPPHQHGSTATVRCNDNSPVTGTSMSTCQNGMWNPPTLGTCSSSGLMPVGPGVSTLPGLPGLPGIPTPSTTNPCYFGLIPPLNGNITYSSPPPHQHGSTATLSCNAGYTLKGSPSATCNNGLFGVVGTCEKSP</sequence>
<evidence type="ECO:0000259" key="7">
    <source>
        <dbReference type="PROSITE" id="PS50923"/>
    </source>
</evidence>
<dbReference type="CDD" id="cd00033">
    <property type="entry name" value="CCP"/>
    <property type="match status" value="2"/>
</dbReference>
<reference evidence="9" key="1">
    <citation type="journal article" date="2015" name="Nat. Genet.">
        <title>The genome and transcriptome of the zoonotic hookworm Ancylostoma ceylanicum identify infection-specific gene families.</title>
        <authorList>
            <person name="Schwarz E.M."/>
            <person name="Hu Y."/>
            <person name="Antoshechkin I."/>
            <person name="Miller M.M."/>
            <person name="Sternberg P.W."/>
            <person name="Aroian R.V."/>
        </authorList>
    </citation>
    <scope>NUCLEOTIDE SEQUENCE</scope>
    <source>
        <strain evidence="9">HY135</strain>
    </source>
</reference>
<dbReference type="InterPro" id="IPR035976">
    <property type="entry name" value="Sushi/SCR/CCP_sf"/>
</dbReference>
<feature type="domain" description="Sushi" evidence="7">
    <location>
        <begin position="289"/>
        <end position="348"/>
    </location>
</feature>
<dbReference type="Gene3D" id="2.10.70.10">
    <property type="entry name" value="Complement Module, domain 1"/>
    <property type="match status" value="4"/>
</dbReference>
<dbReference type="PANTHER" id="PTHR45785:SF2">
    <property type="entry name" value="COMPLEMENT FACTOR H-RELATED"/>
    <property type="match status" value="1"/>
</dbReference>
<evidence type="ECO:0000256" key="1">
    <source>
        <dbReference type="ARBA" id="ARBA00004328"/>
    </source>
</evidence>
<dbReference type="Proteomes" id="UP000024635">
    <property type="component" value="Unassembled WGS sequence"/>
</dbReference>
<dbReference type="InterPro" id="IPR000436">
    <property type="entry name" value="Sushi_SCR_CCP_dom"/>
</dbReference>
<dbReference type="Pfam" id="PF00084">
    <property type="entry name" value="Sushi"/>
    <property type="match status" value="2"/>
</dbReference>
<keyword evidence="3 6" id="KW-0732">Signal</keyword>
<dbReference type="EMBL" id="JARK01001347">
    <property type="protein sequence ID" value="EYC25617.1"/>
    <property type="molecule type" value="Genomic_DNA"/>
</dbReference>
<keyword evidence="9" id="KW-1185">Reference proteome</keyword>
<feature type="signal peptide" evidence="6">
    <location>
        <begin position="1"/>
        <end position="20"/>
    </location>
</feature>
<dbReference type="InterPro" id="IPR051503">
    <property type="entry name" value="ComplSys_Reg/VirEntry_Med"/>
</dbReference>
<proteinExistence type="predicted"/>
<keyword evidence="4 5" id="KW-1015">Disulfide bond</keyword>
<keyword evidence="2 5" id="KW-0768">Sushi</keyword>
<feature type="chain" id="PRO_5001490602" description="Sushi domain-containing protein" evidence="6">
    <location>
        <begin position="21"/>
        <end position="350"/>
    </location>
</feature>
<dbReference type="OrthoDB" id="6480633at2759"/>
<accession>A0A016VF31</accession>
<comment type="subcellular location">
    <subcellularLocation>
        <location evidence="1">Virion</location>
    </subcellularLocation>
</comment>
<gene>
    <name evidence="8" type="primary">Acey_s0011.g1300</name>
    <name evidence="8" type="ORF">Y032_0011g1300</name>
</gene>
<evidence type="ECO:0000256" key="4">
    <source>
        <dbReference type="ARBA" id="ARBA00023157"/>
    </source>
</evidence>
<organism evidence="8 9">
    <name type="scientific">Ancylostoma ceylanicum</name>
    <dbReference type="NCBI Taxonomy" id="53326"/>
    <lineage>
        <taxon>Eukaryota</taxon>
        <taxon>Metazoa</taxon>
        <taxon>Ecdysozoa</taxon>
        <taxon>Nematoda</taxon>
        <taxon>Chromadorea</taxon>
        <taxon>Rhabditida</taxon>
        <taxon>Rhabditina</taxon>
        <taxon>Rhabditomorpha</taxon>
        <taxon>Strongyloidea</taxon>
        <taxon>Ancylostomatidae</taxon>
        <taxon>Ancylostomatinae</taxon>
        <taxon>Ancylostoma</taxon>
    </lineage>
</organism>
<evidence type="ECO:0000256" key="6">
    <source>
        <dbReference type="SAM" id="SignalP"/>
    </source>
</evidence>
<dbReference type="AlphaFoldDB" id="A0A016VF31"/>
<dbReference type="SMART" id="SM00032">
    <property type="entry name" value="CCP"/>
    <property type="match status" value="4"/>
</dbReference>
<protein>
    <recommendedName>
        <fullName evidence="7">Sushi domain-containing protein</fullName>
    </recommendedName>
</protein>
<dbReference type="SUPFAM" id="SSF57535">
    <property type="entry name" value="Complement control module/SCR domain"/>
    <property type="match status" value="4"/>
</dbReference>
<evidence type="ECO:0000256" key="2">
    <source>
        <dbReference type="ARBA" id="ARBA00022659"/>
    </source>
</evidence>
<name>A0A016VF31_9BILA</name>
<evidence type="ECO:0000256" key="5">
    <source>
        <dbReference type="PROSITE-ProRule" id="PRU00302"/>
    </source>
</evidence>
<dbReference type="PROSITE" id="PS50923">
    <property type="entry name" value="SUSHI"/>
    <property type="match status" value="3"/>
</dbReference>
<feature type="disulfide bond" evidence="5">
    <location>
        <begin position="231"/>
        <end position="258"/>
    </location>
</feature>
<comment type="caution">
    <text evidence="5">Lacks conserved residue(s) required for the propagation of feature annotation.</text>
</comment>